<name>A0A0B7MCZ6_9FIRM</name>
<reference evidence="2" key="1">
    <citation type="submission" date="2015-01" db="EMBL/GenBank/DDBJ databases">
        <authorList>
            <person name="Manzoor Shahid"/>
            <person name="Zubair Saima"/>
        </authorList>
    </citation>
    <scope>NUCLEOTIDE SEQUENCE [LARGE SCALE GENOMIC DNA]</scope>
    <source>
        <strain evidence="2">Sp3</strain>
    </source>
</reference>
<protein>
    <submittedName>
        <fullName evidence="1">Uncharacterized protein</fullName>
    </submittedName>
</protein>
<dbReference type="Proteomes" id="UP000046155">
    <property type="component" value="Unassembled WGS sequence"/>
</dbReference>
<dbReference type="EMBL" id="CDRZ01000042">
    <property type="protein sequence ID" value="CEO87950.1"/>
    <property type="molecule type" value="Genomic_DNA"/>
</dbReference>
<keyword evidence="2" id="KW-1185">Reference proteome</keyword>
<evidence type="ECO:0000313" key="1">
    <source>
        <dbReference type="EMBL" id="CEO87950.1"/>
    </source>
</evidence>
<evidence type="ECO:0000313" key="2">
    <source>
        <dbReference type="Proteomes" id="UP000046155"/>
    </source>
</evidence>
<proteinExistence type="predicted"/>
<organism evidence="1 2">
    <name type="scientific">Syntrophaceticus schinkii</name>
    <dbReference type="NCBI Taxonomy" id="499207"/>
    <lineage>
        <taxon>Bacteria</taxon>
        <taxon>Bacillati</taxon>
        <taxon>Bacillota</taxon>
        <taxon>Clostridia</taxon>
        <taxon>Thermoanaerobacterales</taxon>
        <taxon>Thermoanaerobacterales Family III. Incertae Sedis</taxon>
        <taxon>Syntrophaceticus</taxon>
    </lineage>
</organism>
<gene>
    <name evidence="1" type="ORF">SSCH_1360003</name>
</gene>
<accession>A0A0B7MCZ6</accession>
<dbReference type="AlphaFoldDB" id="A0A0B7MCZ6"/>
<sequence>MLCVPGNIVGNGRYRHVRLAANKWLETVINQVKTNLDEFLYLVVQRLYPIRC</sequence>